<dbReference type="SUPFAM" id="SSF103473">
    <property type="entry name" value="MFS general substrate transporter"/>
    <property type="match status" value="1"/>
</dbReference>
<feature type="transmembrane region" description="Helical" evidence="4">
    <location>
        <begin position="361"/>
        <end position="382"/>
    </location>
</feature>
<dbReference type="OMA" id="NGMQFAP"/>
<feature type="transmembrane region" description="Helical" evidence="4">
    <location>
        <begin position="292"/>
        <end position="314"/>
    </location>
</feature>
<dbReference type="EMBL" id="ML734949">
    <property type="protein sequence ID" value="KAB8208918.1"/>
    <property type="molecule type" value="Genomic_DNA"/>
</dbReference>
<dbReference type="GO" id="GO:0022857">
    <property type="term" value="F:transmembrane transporter activity"/>
    <property type="evidence" value="ECO:0007669"/>
    <property type="project" value="InterPro"/>
</dbReference>
<comment type="similarity">
    <text evidence="2">Belongs to the major facilitator superfamily. Monocarboxylate porter (TC 2.A.1.13) family.</text>
</comment>
<feature type="transmembrane region" description="Helical" evidence="4">
    <location>
        <begin position="188"/>
        <end position="208"/>
    </location>
</feature>
<evidence type="ECO:0000259" key="5">
    <source>
        <dbReference type="PROSITE" id="PS50850"/>
    </source>
</evidence>
<dbReference type="PANTHER" id="PTHR11360:SF130">
    <property type="entry name" value="MAJOR FACILITATOR SUPERFAMILY (MFS) PROFILE DOMAIN-CONTAINING PROTEIN-RELATED"/>
    <property type="match status" value="1"/>
</dbReference>
<comment type="subcellular location">
    <subcellularLocation>
        <location evidence="1">Membrane</location>
        <topology evidence="1">Multi-pass membrane protein</topology>
    </subcellularLocation>
</comment>
<dbReference type="InterPro" id="IPR036259">
    <property type="entry name" value="MFS_trans_sf"/>
</dbReference>
<dbReference type="InterPro" id="IPR011701">
    <property type="entry name" value="MFS"/>
</dbReference>
<dbReference type="InterPro" id="IPR050327">
    <property type="entry name" value="Proton-linked_MCT"/>
</dbReference>
<evidence type="ECO:0000256" key="2">
    <source>
        <dbReference type="ARBA" id="ARBA00006727"/>
    </source>
</evidence>
<feature type="transmembrane region" description="Helical" evidence="4">
    <location>
        <begin position="100"/>
        <end position="117"/>
    </location>
</feature>
<feature type="transmembrane region" description="Helical" evidence="4">
    <location>
        <begin position="123"/>
        <end position="145"/>
    </location>
</feature>
<dbReference type="InterPro" id="IPR020846">
    <property type="entry name" value="MFS_dom"/>
</dbReference>
<gene>
    <name evidence="6" type="ORF">BDV34DRAFT_222174</name>
</gene>
<sequence>MERPFDMHSDTFDESSPNTPGTGPPDGGFKAWLQVALCHFVILNTWGYINSFGIFQTYYKTFLGHSESDLSWIGSIQIFILFFGGVFSGRLTDAGYFKPIFIFGVIFQLLGIFLTSICTKYYQIFLAQGVCIGIGNCLLFCPALTVISPYFSRHRSLAIAIAVSGSGTGGIIFPAIANSSLSILGFPWTIRILGLISTITHIPCILFMKPRLLPRNTGPILELQAFKEPPYTLFNIGMFLNFLGLYFTFFYLSSFAHHILHASSSVSMTLLMILNSVGILGRLIPSFLADKYLGPLNTIIPINFSTAIIMYSWATVHSLGSLYAFTVVYGFFAAGVQSLFPAVVTHLTHDQGRIGTRMGMVFAIVGVACLVGLPLSGVLIGARHDGGFLYAQMASGTFLGVGAVFMVLARVAKTGWVWMVKA</sequence>
<feature type="transmembrane region" description="Helical" evidence="4">
    <location>
        <begin position="157"/>
        <end position="176"/>
    </location>
</feature>
<dbReference type="AlphaFoldDB" id="A0A5N6DUU7"/>
<feature type="transmembrane region" description="Helical" evidence="4">
    <location>
        <begin position="388"/>
        <end position="409"/>
    </location>
</feature>
<feature type="domain" description="Major facilitator superfamily (MFS) profile" evidence="5">
    <location>
        <begin position="31"/>
        <end position="422"/>
    </location>
</feature>
<evidence type="ECO:0000256" key="3">
    <source>
        <dbReference type="SAM" id="MobiDB-lite"/>
    </source>
</evidence>
<keyword evidence="7" id="KW-1185">Reference proteome</keyword>
<feature type="transmembrane region" description="Helical" evidence="4">
    <location>
        <begin position="69"/>
        <end position="88"/>
    </location>
</feature>
<feature type="region of interest" description="Disordered" evidence="3">
    <location>
        <begin position="1"/>
        <end position="22"/>
    </location>
</feature>
<dbReference type="Gene3D" id="1.20.1250.20">
    <property type="entry name" value="MFS general substrate transporter like domains"/>
    <property type="match status" value="2"/>
</dbReference>
<feature type="transmembrane region" description="Helical" evidence="4">
    <location>
        <begin position="320"/>
        <end position="340"/>
    </location>
</feature>
<feature type="transmembrane region" description="Helical" evidence="4">
    <location>
        <begin position="31"/>
        <end position="49"/>
    </location>
</feature>
<organism evidence="6 7">
    <name type="scientific">Aspergillus parasiticus</name>
    <dbReference type="NCBI Taxonomy" id="5067"/>
    <lineage>
        <taxon>Eukaryota</taxon>
        <taxon>Fungi</taxon>
        <taxon>Dikarya</taxon>
        <taxon>Ascomycota</taxon>
        <taxon>Pezizomycotina</taxon>
        <taxon>Eurotiomycetes</taxon>
        <taxon>Eurotiomycetidae</taxon>
        <taxon>Eurotiales</taxon>
        <taxon>Aspergillaceae</taxon>
        <taxon>Aspergillus</taxon>
        <taxon>Aspergillus subgen. Circumdati</taxon>
    </lineage>
</organism>
<dbReference type="PANTHER" id="PTHR11360">
    <property type="entry name" value="MONOCARBOXYLATE TRANSPORTER"/>
    <property type="match status" value="1"/>
</dbReference>
<keyword evidence="4" id="KW-0472">Membrane</keyword>
<feature type="transmembrane region" description="Helical" evidence="4">
    <location>
        <begin position="229"/>
        <end position="252"/>
    </location>
</feature>
<proteinExistence type="inferred from homology"/>
<evidence type="ECO:0000256" key="1">
    <source>
        <dbReference type="ARBA" id="ARBA00004141"/>
    </source>
</evidence>
<protein>
    <submittedName>
        <fullName evidence="6">MFS general substrate transporter</fullName>
    </submittedName>
</protein>
<dbReference type="GO" id="GO:0016020">
    <property type="term" value="C:membrane"/>
    <property type="evidence" value="ECO:0007669"/>
    <property type="project" value="UniProtKB-SubCell"/>
</dbReference>
<name>A0A5N6DUU7_ASPPA</name>
<evidence type="ECO:0000313" key="6">
    <source>
        <dbReference type="EMBL" id="KAB8208918.1"/>
    </source>
</evidence>
<dbReference type="VEuPathDB" id="FungiDB:BDV34DRAFT_222174"/>
<dbReference type="PROSITE" id="PS50850">
    <property type="entry name" value="MFS"/>
    <property type="match status" value="1"/>
</dbReference>
<accession>A0A5N6DUU7</accession>
<reference evidence="6 7" key="1">
    <citation type="submission" date="2019-04" db="EMBL/GenBank/DDBJ databases">
        <title>Fungal friends and foes A comparative genomics study of 23 Aspergillus species from section Flavi.</title>
        <authorList>
            <consortium name="DOE Joint Genome Institute"/>
            <person name="Kjaerbolling I."/>
            <person name="Vesth T.C."/>
            <person name="Frisvad J.C."/>
            <person name="Nybo J.L."/>
            <person name="Theobald S."/>
            <person name="Kildgaard S."/>
            <person name="Petersen T.I."/>
            <person name="Kuo A."/>
            <person name="Sato A."/>
            <person name="Lyhne E.K."/>
            <person name="Kogle M.E."/>
            <person name="Wiebenga A."/>
            <person name="Kun R.S."/>
            <person name="Lubbers R.J."/>
            <person name="Makela M.R."/>
            <person name="Barry K."/>
            <person name="Chovatia M."/>
            <person name="Clum A."/>
            <person name="Daum C."/>
            <person name="Haridas S."/>
            <person name="He G."/>
            <person name="LaButti K."/>
            <person name="Lipzen A."/>
            <person name="Mondo S."/>
            <person name="Pangilinan J."/>
            <person name="Riley R."/>
            <person name="Salamov A."/>
            <person name="Simmons B.A."/>
            <person name="Magnuson J.K."/>
            <person name="Henrissat B."/>
            <person name="Mortensen U.H."/>
            <person name="Larsen T.O."/>
            <person name="De vries R.P."/>
            <person name="Grigoriev I.V."/>
            <person name="Machida M."/>
            <person name="Baker S.E."/>
            <person name="Andersen M.R."/>
        </authorList>
    </citation>
    <scope>NUCLEOTIDE SEQUENCE [LARGE SCALE GENOMIC DNA]</scope>
    <source>
        <strain evidence="6 7">CBS 117618</strain>
    </source>
</reference>
<keyword evidence="4" id="KW-0812">Transmembrane</keyword>
<keyword evidence="4" id="KW-1133">Transmembrane helix</keyword>
<evidence type="ECO:0000313" key="7">
    <source>
        <dbReference type="Proteomes" id="UP000326532"/>
    </source>
</evidence>
<feature type="compositionally biased region" description="Basic and acidic residues" evidence="3">
    <location>
        <begin position="1"/>
        <end position="11"/>
    </location>
</feature>
<feature type="transmembrane region" description="Helical" evidence="4">
    <location>
        <begin position="258"/>
        <end position="280"/>
    </location>
</feature>
<dbReference type="Pfam" id="PF07690">
    <property type="entry name" value="MFS_1"/>
    <property type="match status" value="1"/>
</dbReference>
<evidence type="ECO:0000256" key="4">
    <source>
        <dbReference type="SAM" id="Phobius"/>
    </source>
</evidence>
<dbReference type="Proteomes" id="UP000326532">
    <property type="component" value="Unassembled WGS sequence"/>
</dbReference>